<sequence length="414" mass="46130">MLADPLTYVAALRHPKATKWTAAALDEYNNLIANGTWEVTSLPPGFHAIGCKWVFLTKYLADGSVDRYKARLVAKGFSQRPGFDYVETFAPTVRMATLRIILALAALENLEIVSTDISQAFINGDLDVEIYMQQPEGFKHGNPGDVLRIRKGLYGLKQAGRLWNQKLNAALLSIGFLRVKADASVYVYARGSCRVIIPIHVDDITLVGPSKPEIEQIISELSQHFKLRVLGDTSWLLGIEIIRDRAKCSLSLSQRQYVVNMLDRFGFSSCSPVSTPMEPGKRLGPDQCARTFAEQQEMQAIPYINAVGALMYLATSTRPDIAFTVSTLARFNCNPGMIHWSAVKHLFRYLKGTLHFRLTYAPNPQSSALFFFSLSYSDSPHFPHHSDTLLVHFHAVVLSVSKIDLDLCCLCSPS</sequence>
<evidence type="ECO:0000313" key="3">
    <source>
        <dbReference type="Proteomes" id="UP000308730"/>
    </source>
</evidence>
<evidence type="ECO:0000313" key="2">
    <source>
        <dbReference type="EMBL" id="THH21687.1"/>
    </source>
</evidence>
<dbReference type="Pfam" id="PF07727">
    <property type="entry name" value="RVT_2"/>
    <property type="match status" value="1"/>
</dbReference>
<name>A0A4S4MA66_9APHY</name>
<dbReference type="SUPFAM" id="SSF56672">
    <property type="entry name" value="DNA/RNA polymerases"/>
    <property type="match status" value="1"/>
</dbReference>
<dbReference type="InterPro" id="IPR013103">
    <property type="entry name" value="RVT_2"/>
</dbReference>
<protein>
    <recommendedName>
        <fullName evidence="1">Reverse transcriptase Ty1/copia-type domain-containing protein</fullName>
    </recommendedName>
</protein>
<keyword evidence="3" id="KW-1185">Reference proteome</keyword>
<gene>
    <name evidence="2" type="ORF">EUX98_g8303</name>
</gene>
<dbReference type="Proteomes" id="UP000308730">
    <property type="component" value="Unassembled WGS sequence"/>
</dbReference>
<accession>A0A4S4MA66</accession>
<dbReference type="AlphaFoldDB" id="A0A4S4MA66"/>
<proteinExistence type="predicted"/>
<dbReference type="OrthoDB" id="2796844at2759"/>
<feature type="domain" description="Reverse transcriptase Ty1/copia-type" evidence="1">
    <location>
        <begin position="34"/>
        <end position="278"/>
    </location>
</feature>
<dbReference type="InterPro" id="IPR043502">
    <property type="entry name" value="DNA/RNA_pol_sf"/>
</dbReference>
<organism evidence="2 3">
    <name type="scientific">Antrodiella citrinella</name>
    <dbReference type="NCBI Taxonomy" id="2447956"/>
    <lineage>
        <taxon>Eukaryota</taxon>
        <taxon>Fungi</taxon>
        <taxon>Dikarya</taxon>
        <taxon>Basidiomycota</taxon>
        <taxon>Agaricomycotina</taxon>
        <taxon>Agaricomycetes</taxon>
        <taxon>Polyporales</taxon>
        <taxon>Steccherinaceae</taxon>
        <taxon>Antrodiella</taxon>
    </lineage>
</organism>
<dbReference type="PANTHER" id="PTHR11439">
    <property type="entry name" value="GAG-POL-RELATED RETROTRANSPOSON"/>
    <property type="match status" value="1"/>
</dbReference>
<comment type="caution">
    <text evidence="2">The sequence shown here is derived from an EMBL/GenBank/DDBJ whole genome shotgun (WGS) entry which is preliminary data.</text>
</comment>
<reference evidence="2 3" key="1">
    <citation type="submission" date="2019-02" db="EMBL/GenBank/DDBJ databases">
        <title>Genome sequencing of the rare red list fungi Antrodiella citrinella (Flaviporus citrinellus).</title>
        <authorList>
            <person name="Buettner E."/>
            <person name="Kellner H."/>
        </authorList>
    </citation>
    <scope>NUCLEOTIDE SEQUENCE [LARGE SCALE GENOMIC DNA]</scope>
    <source>
        <strain evidence="2 3">DSM 108506</strain>
    </source>
</reference>
<dbReference type="EMBL" id="SGPM01000433">
    <property type="protein sequence ID" value="THH21687.1"/>
    <property type="molecule type" value="Genomic_DNA"/>
</dbReference>
<evidence type="ECO:0000259" key="1">
    <source>
        <dbReference type="Pfam" id="PF07727"/>
    </source>
</evidence>